<evidence type="ECO:0000256" key="5">
    <source>
        <dbReference type="ARBA" id="ARBA00023040"/>
    </source>
</evidence>
<keyword evidence="3 11" id="KW-0812">Transmembrane</keyword>
<dbReference type="Pfam" id="PF00001">
    <property type="entry name" value="7tm_1"/>
    <property type="match status" value="1"/>
</dbReference>
<keyword evidence="16" id="KW-1185">Reference proteome</keyword>
<organism evidence="15 16">
    <name type="scientific">Staurois parvus</name>
    <dbReference type="NCBI Taxonomy" id="386267"/>
    <lineage>
        <taxon>Eukaryota</taxon>
        <taxon>Metazoa</taxon>
        <taxon>Chordata</taxon>
        <taxon>Craniata</taxon>
        <taxon>Vertebrata</taxon>
        <taxon>Euteleostomi</taxon>
        <taxon>Amphibia</taxon>
        <taxon>Batrachia</taxon>
        <taxon>Anura</taxon>
        <taxon>Neobatrachia</taxon>
        <taxon>Ranoidea</taxon>
        <taxon>Ranidae</taxon>
        <taxon>Staurois</taxon>
    </lineage>
</organism>
<evidence type="ECO:0000256" key="12">
    <source>
        <dbReference type="SAM" id="MobiDB-lite"/>
    </source>
</evidence>
<dbReference type="PROSITE" id="PS00237">
    <property type="entry name" value="G_PROTEIN_RECEP_F1_1"/>
    <property type="match status" value="1"/>
</dbReference>
<accession>A0ABN9GKW5</accession>
<feature type="region of interest" description="Disordered" evidence="12">
    <location>
        <begin position="525"/>
        <end position="554"/>
    </location>
</feature>
<dbReference type="InterPro" id="IPR000276">
    <property type="entry name" value="GPCR_Rhodpsn"/>
</dbReference>
<evidence type="ECO:0000313" key="16">
    <source>
        <dbReference type="Proteomes" id="UP001162483"/>
    </source>
</evidence>
<feature type="transmembrane region" description="Helical" evidence="13">
    <location>
        <begin position="29"/>
        <end position="50"/>
    </location>
</feature>
<name>A0ABN9GKW5_9NEOB</name>
<feature type="transmembrane region" description="Helical" evidence="13">
    <location>
        <begin position="101"/>
        <end position="120"/>
    </location>
</feature>
<feature type="transmembrane region" description="Helical" evidence="13">
    <location>
        <begin position="232"/>
        <end position="257"/>
    </location>
</feature>
<feature type="compositionally biased region" description="Polar residues" evidence="12">
    <location>
        <begin position="533"/>
        <end position="543"/>
    </location>
</feature>
<feature type="compositionally biased region" description="Polar residues" evidence="12">
    <location>
        <begin position="386"/>
        <end position="424"/>
    </location>
</feature>
<dbReference type="InterPro" id="IPR017452">
    <property type="entry name" value="GPCR_Rhodpsn_7TM"/>
</dbReference>
<dbReference type="SUPFAM" id="SSF81321">
    <property type="entry name" value="Family A G protein-coupled receptor-like"/>
    <property type="match status" value="1"/>
</dbReference>
<keyword evidence="4 13" id="KW-1133">Transmembrane helix</keyword>
<dbReference type="PANTHER" id="PTHR24234">
    <property type="entry name" value="LYSOPHOSPHATIDIC ACID RECEPTOR 5/SPHINGOSYLPHOSPHORYLCHOLINE RECEPTOR"/>
    <property type="match status" value="1"/>
</dbReference>
<keyword evidence="5 11" id="KW-0297">G-protein coupled receptor</keyword>
<evidence type="ECO:0000256" key="2">
    <source>
        <dbReference type="ARBA" id="ARBA00022475"/>
    </source>
</evidence>
<keyword evidence="6 13" id="KW-0472">Membrane</keyword>
<keyword evidence="8 11" id="KW-0675">Receptor</keyword>
<evidence type="ECO:0000256" key="9">
    <source>
        <dbReference type="ARBA" id="ARBA00023180"/>
    </source>
</evidence>
<proteinExistence type="inferred from homology"/>
<evidence type="ECO:0000256" key="7">
    <source>
        <dbReference type="ARBA" id="ARBA00023157"/>
    </source>
</evidence>
<feature type="transmembrane region" description="Helical" evidence="13">
    <location>
        <begin position="190"/>
        <end position="211"/>
    </location>
</feature>
<keyword evidence="10 11" id="KW-0807">Transducer</keyword>
<dbReference type="InterPro" id="IPR005389">
    <property type="entry name" value="OGR1_rcpt"/>
</dbReference>
<evidence type="ECO:0000313" key="15">
    <source>
        <dbReference type="EMBL" id="CAI9610106.1"/>
    </source>
</evidence>
<comment type="caution">
    <text evidence="15">The sequence shown here is derived from an EMBL/GenBank/DDBJ whole genome shotgun (WGS) entry which is preliminary data.</text>
</comment>
<keyword evidence="9" id="KW-0325">Glycoprotein</keyword>
<evidence type="ECO:0000256" key="6">
    <source>
        <dbReference type="ARBA" id="ARBA00023136"/>
    </source>
</evidence>
<feature type="domain" description="G-protein coupled receptors family 1 profile" evidence="14">
    <location>
        <begin position="41"/>
        <end position="289"/>
    </location>
</feature>
<evidence type="ECO:0000256" key="4">
    <source>
        <dbReference type="ARBA" id="ARBA00022989"/>
    </source>
</evidence>
<dbReference type="PROSITE" id="PS50262">
    <property type="entry name" value="G_PROTEIN_RECEP_F1_2"/>
    <property type="match status" value="1"/>
</dbReference>
<feature type="region of interest" description="Disordered" evidence="12">
    <location>
        <begin position="371"/>
        <end position="503"/>
    </location>
</feature>
<feature type="transmembrane region" description="Helical" evidence="13">
    <location>
        <begin position="62"/>
        <end position="81"/>
    </location>
</feature>
<comment type="subcellular location">
    <subcellularLocation>
        <location evidence="1">Cell membrane</location>
        <topology evidence="1">Multi-pass membrane protein</topology>
    </subcellularLocation>
</comment>
<dbReference type="CDD" id="cd15367">
    <property type="entry name" value="7tmA_GPR68_OGR1"/>
    <property type="match status" value="1"/>
</dbReference>
<comment type="similarity">
    <text evidence="11">Belongs to the G-protein coupled receptor 1 family.</text>
</comment>
<keyword evidence="7" id="KW-1015">Disulfide bond</keyword>
<dbReference type="PANTHER" id="PTHR24234:SF5">
    <property type="entry name" value="OVARIAN CANCER G-PROTEIN COUPLED RECEPTOR 1"/>
    <property type="match status" value="1"/>
</dbReference>
<dbReference type="PRINTS" id="PR00237">
    <property type="entry name" value="GPCRRHODOPSN"/>
</dbReference>
<dbReference type="EMBL" id="CATNWA010018890">
    <property type="protein sequence ID" value="CAI9610106.1"/>
    <property type="molecule type" value="Genomic_DNA"/>
</dbReference>
<dbReference type="Gene3D" id="1.20.1070.10">
    <property type="entry name" value="Rhodopsin 7-helix transmembrane proteins"/>
    <property type="match status" value="1"/>
</dbReference>
<keyword evidence="2" id="KW-1003">Cell membrane</keyword>
<sequence length="554" mass="63411">MGNGTEERTTLTSPIAQLTTPYTKHCSPVVYVTVLVIGLPANCVSLYYGYQQIKAKNELGIYLVNLTLADLLYIFSLPFWLQYVLQHDDWTYNETMCKICGILLYENIYISIAFLCCISMDRYLALVHPFRFHKLRTMKAAILISVVIWLKELLTSYIFFEHGEVSKDPDSHIVCFEHYPIKNWEHSINYYRFFAGFLFPIFLLLFSYCRIFKVVRKSQGTQTRKKLQIKQLVLSTVMIFLVCFGPYHILVVIRSLFEKTCSFASKIFNVYHFSLLLTSFNCVADPMLYCFASENTYKDFVKFKDSCSSFIRCLQGSSKETYELNYTDVSSAEAGRIKPPPAENETSTFCQQKTGVHNETSTFCQQKTVSTMRLQPSANRKPVSTMRLQPSANRLQKQKTGVHNETSTFCQQKTESTMRLQPSANRKPVSTMRLQPSANRKPVSTMRLQPSANRKPESTMRLQPSANRKPVSTMRLQPSANRKPESTMRLQPSANRKTGVHDETSTFCQQKTGVHDETSTFCQQKTGVHDETSTFCQQKTGVHNETEPSAVPQS</sequence>
<evidence type="ECO:0000256" key="11">
    <source>
        <dbReference type="RuleBase" id="RU000688"/>
    </source>
</evidence>
<gene>
    <name evidence="15" type="ORF">SPARVUS_LOCUS14368362</name>
</gene>
<dbReference type="Proteomes" id="UP001162483">
    <property type="component" value="Unassembled WGS sequence"/>
</dbReference>
<evidence type="ECO:0000256" key="10">
    <source>
        <dbReference type="ARBA" id="ARBA00023224"/>
    </source>
</evidence>
<feature type="transmembrane region" description="Helical" evidence="13">
    <location>
        <begin position="140"/>
        <end position="160"/>
    </location>
</feature>
<reference evidence="15" key="1">
    <citation type="submission" date="2023-05" db="EMBL/GenBank/DDBJ databases">
        <authorList>
            <person name="Stuckert A."/>
        </authorList>
    </citation>
    <scope>NUCLEOTIDE SEQUENCE</scope>
</reference>
<evidence type="ECO:0000259" key="14">
    <source>
        <dbReference type="PROSITE" id="PS50262"/>
    </source>
</evidence>
<dbReference type="PRINTS" id="PR01564">
    <property type="entry name" value="OGR1RECEPTOR"/>
</dbReference>
<evidence type="ECO:0000256" key="1">
    <source>
        <dbReference type="ARBA" id="ARBA00004651"/>
    </source>
</evidence>
<protein>
    <recommendedName>
        <fullName evidence="14">G-protein coupled receptors family 1 profile domain-containing protein</fullName>
    </recommendedName>
</protein>
<evidence type="ECO:0000256" key="13">
    <source>
        <dbReference type="SAM" id="Phobius"/>
    </source>
</evidence>
<evidence type="ECO:0000256" key="8">
    <source>
        <dbReference type="ARBA" id="ARBA00023170"/>
    </source>
</evidence>
<evidence type="ECO:0000256" key="3">
    <source>
        <dbReference type="ARBA" id="ARBA00022692"/>
    </source>
</evidence>